<comment type="catalytic activity">
    <reaction evidence="1">
        <text>ATP + protein L-histidine = ADP + protein N-phospho-L-histidine.</text>
        <dbReference type="EC" id="2.7.13.3"/>
    </reaction>
</comment>
<dbReference type="InterPro" id="IPR011712">
    <property type="entry name" value="Sig_transdc_His_kin_sub3_dim/P"/>
</dbReference>
<keyword evidence="4" id="KW-0808">Transferase</keyword>
<keyword evidence="9" id="KW-0472">Membrane</keyword>
<keyword evidence="9" id="KW-0812">Transmembrane</keyword>
<dbReference type="EMBL" id="JAIBOA010000024">
    <property type="protein sequence ID" value="MBW8486507.1"/>
    <property type="molecule type" value="Genomic_DNA"/>
</dbReference>
<dbReference type="RefSeq" id="WP_220169745.1">
    <property type="nucleotide sequence ID" value="NZ_JAIBOA010000024.1"/>
</dbReference>
<name>A0ABS7G3Z4_9ACTN</name>
<evidence type="ECO:0000256" key="6">
    <source>
        <dbReference type="ARBA" id="ARBA00022777"/>
    </source>
</evidence>
<organism evidence="12 13">
    <name type="scientific">Actinomadura parmotrematis</name>
    <dbReference type="NCBI Taxonomy" id="2864039"/>
    <lineage>
        <taxon>Bacteria</taxon>
        <taxon>Bacillati</taxon>
        <taxon>Actinomycetota</taxon>
        <taxon>Actinomycetes</taxon>
        <taxon>Streptosporangiales</taxon>
        <taxon>Thermomonosporaceae</taxon>
        <taxon>Actinomadura</taxon>
    </lineage>
</organism>
<feature type="domain" description="Signal transduction histidine kinase subgroup 3 dimerisation and phosphoacceptor" evidence="11">
    <location>
        <begin position="217"/>
        <end position="282"/>
    </location>
</feature>
<dbReference type="CDD" id="cd16917">
    <property type="entry name" value="HATPase_UhpB-NarQ-NarX-like"/>
    <property type="match status" value="1"/>
</dbReference>
<dbReference type="EC" id="2.7.13.3" evidence="2"/>
<evidence type="ECO:0000256" key="4">
    <source>
        <dbReference type="ARBA" id="ARBA00022679"/>
    </source>
</evidence>
<reference evidence="12 13" key="1">
    <citation type="submission" date="2021-07" db="EMBL/GenBank/DDBJ databases">
        <title>Actinomadura sp. PM05-2 isolated from lichen.</title>
        <authorList>
            <person name="Somphong A."/>
            <person name="Phongsopitanun W."/>
            <person name="Tanasupawat S."/>
            <person name="Peongsungnone V."/>
        </authorList>
    </citation>
    <scope>NUCLEOTIDE SEQUENCE [LARGE SCALE GENOMIC DNA]</scope>
    <source>
        <strain evidence="12 13">PM05-2</strain>
    </source>
</reference>
<feature type="transmembrane region" description="Helical" evidence="9">
    <location>
        <begin position="43"/>
        <end position="67"/>
    </location>
</feature>
<keyword evidence="6 12" id="KW-0418">Kinase</keyword>
<keyword evidence="9" id="KW-1133">Transmembrane helix</keyword>
<evidence type="ECO:0000256" key="5">
    <source>
        <dbReference type="ARBA" id="ARBA00022741"/>
    </source>
</evidence>
<dbReference type="Proteomes" id="UP000774570">
    <property type="component" value="Unassembled WGS sequence"/>
</dbReference>
<sequence length="422" mass="43848">MNENTPAPPRAPGALARGVRLAVRPGPHDPRGSRLPASPLARLPLLALITLAAVGLTGGTIAIPLQIFRPHPPASLALLLALAQAAPLALAPYRPLLAWRISALGLLAGGLLLGGDYFFPWPVTGWIAVLLLLFLVGLAGAREATLGVGAVTVGAVLVPVSALGAMPGWFAAILAGTVALALLFGDAIGGRRSAVAELRERTEQHRQDLARQAVLEERARIARELHDVVAHHMSVIAMQAEAAPYKIPDLPADAARTFQVVRDAARDALAETRRVVGLLRAEGEGAERAPQPGLDRLDELVEAARSHGLAVTASVVGMPRPLEAGLDLSAYRIVQESFSNAARHAPGSAVRAEIRYGERALRVSVRDDGPRTAPAASPGGGHGIVGMRERAAMLGGTLEAGPDGADGAGWRVVADLPYDGPA</sequence>
<evidence type="ECO:0000256" key="3">
    <source>
        <dbReference type="ARBA" id="ARBA00022553"/>
    </source>
</evidence>
<dbReference type="PANTHER" id="PTHR24421:SF10">
    <property type="entry name" value="NITRATE_NITRITE SENSOR PROTEIN NARQ"/>
    <property type="match status" value="1"/>
</dbReference>
<proteinExistence type="predicted"/>
<dbReference type="GO" id="GO:0016301">
    <property type="term" value="F:kinase activity"/>
    <property type="evidence" value="ECO:0007669"/>
    <property type="project" value="UniProtKB-KW"/>
</dbReference>
<dbReference type="InterPro" id="IPR050482">
    <property type="entry name" value="Sensor_HK_TwoCompSys"/>
</dbReference>
<protein>
    <recommendedName>
        <fullName evidence="2">histidine kinase</fullName>
        <ecNumber evidence="2">2.7.13.3</ecNumber>
    </recommendedName>
</protein>
<feature type="transmembrane region" description="Helical" evidence="9">
    <location>
        <begin position="73"/>
        <end position="90"/>
    </location>
</feature>
<keyword evidence="3" id="KW-0597">Phosphoprotein</keyword>
<dbReference type="Pfam" id="PF02518">
    <property type="entry name" value="HATPase_c"/>
    <property type="match status" value="1"/>
</dbReference>
<dbReference type="InterPro" id="IPR036890">
    <property type="entry name" value="HATPase_C_sf"/>
</dbReference>
<feature type="transmembrane region" description="Helical" evidence="9">
    <location>
        <begin position="121"/>
        <end position="139"/>
    </location>
</feature>
<evidence type="ECO:0000256" key="1">
    <source>
        <dbReference type="ARBA" id="ARBA00000085"/>
    </source>
</evidence>
<evidence type="ECO:0000256" key="8">
    <source>
        <dbReference type="ARBA" id="ARBA00023012"/>
    </source>
</evidence>
<evidence type="ECO:0000256" key="9">
    <source>
        <dbReference type="SAM" id="Phobius"/>
    </source>
</evidence>
<dbReference type="InterPro" id="IPR003594">
    <property type="entry name" value="HATPase_dom"/>
</dbReference>
<keyword evidence="7" id="KW-0067">ATP-binding</keyword>
<keyword evidence="8" id="KW-0902">Two-component regulatory system</keyword>
<dbReference type="Gene3D" id="1.20.5.1930">
    <property type="match status" value="1"/>
</dbReference>
<accession>A0ABS7G3Z4</accession>
<gene>
    <name evidence="12" type="ORF">K1Y72_29355</name>
</gene>
<dbReference type="Pfam" id="PF07730">
    <property type="entry name" value="HisKA_3"/>
    <property type="match status" value="1"/>
</dbReference>
<keyword evidence="5" id="KW-0547">Nucleotide-binding</keyword>
<keyword evidence="13" id="KW-1185">Reference proteome</keyword>
<evidence type="ECO:0000259" key="11">
    <source>
        <dbReference type="Pfam" id="PF07730"/>
    </source>
</evidence>
<evidence type="ECO:0000259" key="10">
    <source>
        <dbReference type="Pfam" id="PF02518"/>
    </source>
</evidence>
<evidence type="ECO:0000256" key="2">
    <source>
        <dbReference type="ARBA" id="ARBA00012438"/>
    </source>
</evidence>
<feature type="transmembrane region" description="Helical" evidence="9">
    <location>
        <begin position="146"/>
        <end position="163"/>
    </location>
</feature>
<feature type="transmembrane region" description="Helical" evidence="9">
    <location>
        <begin position="169"/>
        <end position="189"/>
    </location>
</feature>
<evidence type="ECO:0000313" key="13">
    <source>
        <dbReference type="Proteomes" id="UP000774570"/>
    </source>
</evidence>
<dbReference type="PANTHER" id="PTHR24421">
    <property type="entry name" value="NITRATE/NITRITE SENSOR PROTEIN NARX-RELATED"/>
    <property type="match status" value="1"/>
</dbReference>
<comment type="caution">
    <text evidence="12">The sequence shown here is derived from an EMBL/GenBank/DDBJ whole genome shotgun (WGS) entry which is preliminary data.</text>
</comment>
<evidence type="ECO:0000313" key="12">
    <source>
        <dbReference type="EMBL" id="MBW8486507.1"/>
    </source>
</evidence>
<dbReference type="SUPFAM" id="SSF55874">
    <property type="entry name" value="ATPase domain of HSP90 chaperone/DNA topoisomerase II/histidine kinase"/>
    <property type="match status" value="1"/>
</dbReference>
<evidence type="ECO:0000256" key="7">
    <source>
        <dbReference type="ARBA" id="ARBA00022840"/>
    </source>
</evidence>
<feature type="domain" description="Histidine kinase/HSP90-like ATPase" evidence="10">
    <location>
        <begin position="329"/>
        <end position="418"/>
    </location>
</feature>
<dbReference type="Gene3D" id="3.30.565.10">
    <property type="entry name" value="Histidine kinase-like ATPase, C-terminal domain"/>
    <property type="match status" value="1"/>
</dbReference>